<dbReference type="EMBL" id="MF402004">
    <property type="protein sequence ID" value="AWU78788.1"/>
    <property type="molecule type" value="mRNA"/>
</dbReference>
<dbReference type="AlphaFoldDB" id="A0A2Z4C5L9"/>
<reference evidence="2" key="1">
    <citation type="submission" date="2017-06" db="EMBL/GenBank/DDBJ databases">
        <title>Neuropeptide precursors identification based on transcriptomic and neuropeptidomic analysis of circumoral nerve ring in sea cucumber.</title>
        <authorList>
            <person name="Chen M.Y."/>
            <person name="Hou Y.Y."/>
            <person name="Elphick M.R."/>
        </authorList>
    </citation>
    <scope>NUCLEOTIDE SEQUENCE</scope>
    <source>
        <tissue evidence="2">Circumoral nerve ring</tissue>
    </source>
</reference>
<keyword evidence="1" id="KW-0732">Signal</keyword>
<name>A0A2Z4C5L9_STIJA</name>
<feature type="chain" id="PRO_5016381485" evidence="1">
    <location>
        <begin position="21"/>
        <end position="90"/>
    </location>
</feature>
<protein>
    <submittedName>
        <fullName evidence="2">Np11-2</fullName>
    </submittedName>
</protein>
<evidence type="ECO:0000256" key="1">
    <source>
        <dbReference type="SAM" id="SignalP"/>
    </source>
</evidence>
<proteinExistence type="evidence at transcript level"/>
<feature type="signal peptide" evidence="1">
    <location>
        <begin position="1"/>
        <end position="20"/>
    </location>
</feature>
<organism evidence="2">
    <name type="scientific">Stichopus japonicus</name>
    <name type="common">Sea cucumber</name>
    <dbReference type="NCBI Taxonomy" id="307972"/>
    <lineage>
        <taxon>Eukaryota</taxon>
        <taxon>Metazoa</taxon>
        <taxon>Echinodermata</taxon>
        <taxon>Eleutherozoa</taxon>
        <taxon>Echinozoa</taxon>
        <taxon>Holothuroidea</taxon>
        <taxon>Aspidochirotacea</taxon>
        <taxon>Aspidochirotida</taxon>
        <taxon>Stichopodidae</taxon>
        <taxon>Apostichopus</taxon>
    </lineage>
</organism>
<sequence length="90" mass="9929">MNSFLVCLLSAILLAGVVLGKPTFDFDDDLIEKRGADRALTTRCLKDCMFCAKYTKNGFSIRQCMQECGGEVASGREQTWASCDMFSNGK</sequence>
<accession>A0A2Z4C5L9</accession>
<evidence type="ECO:0000313" key="2">
    <source>
        <dbReference type="EMBL" id="AWU78788.1"/>
    </source>
</evidence>